<dbReference type="PANTHER" id="PTHR46401">
    <property type="entry name" value="GLYCOSYLTRANSFERASE WBBK-RELATED"/>
    <property type="match status" value="1"/>
</dbReference>
<dbReference type="GO" id="GO:0016757">
    <property type="term" value="F:glycosyltransferase activity"/>
    <property type="evidence" value="ECO:0007669"/>
    <property type="project" value="InterPro"/>
</dbReference>
<accession>A0A1F7IIM8</accession>
<dbReference type="SUPFAM" id="SSF53756">
    <property type="entry name" value="UDP-Glycosyltransferase/glycogen phosphorylase"/>
    <property type="match status" value="1"/>
</dbReference>
<dbReference type="EMBL" id="MGAI01000058">
    <property type="protein sequence ID" value="OGK43215.1"/>
    <property type="molecule type" value="Genomic_DNA"/>
</dbReference>
<keyword evidence="1" id="KW-0808">Transferase</keyword>
<dbReference type="Proteomes" id="UP000178040">
    <property type="component" value="Unassembled WGS sequence"/>
</dbReference>
<feature type="domain" description="Glycosyl transferase family 1" evidence="2">
    <location>
        <begin position="224"/>
        <end position="360"/>
    </location>
</feature>
<gene>
    <name evidence="3" type="ORF">A3B40_03050</name>
</gene>
<dbReference type="Pfam" id="PF00534">
    <property type="entry name" value="Glycos_transf_1"/>
    <property type="match status" value="1"/>
</dbReference>
<evidence type="ECO:0000256" key="1">
    <source>
        <dbReference type="ARBA" id="ARBA00022679"/>
    </source>
</evidence>
<evidence type="ECO:0000259" key="2">
    <source>
        <dbReference type="Pfam" id="PF00534"/>
    </source>
</evidence>
<proteinExistence type="predicted"/>
<evidence type="ECO:0000313" key="3">
    <source>
        <dbReference type="EMBL" id="OGK43215.1"/>
    </source>
</evidence>
<protein>
    <recommendedName>
        <fullName evidence="2">Glycosyl transferase family 1 domain-containing protein</fullName>
    </recommendedName>
</protein>
<dbReference type="Gene3D" id="3.40.50.2000">
    <property type="entry name" value="Glycogen Phosphorylase B"/>
    <property type="match status" value="2"/>
</dbReference>
<dbReference type="InterPro" id="IPR001296">
    <property type="entry name" value="Glyco_trans_1"/>
</dbReference>
<sequence length="411" mass="47864">MISNKKIAIVYDWIDKWGGVERVLLTLHEMFPQAEFFTTYYDSENAAWAKNLKIKTSFIQRLPQIIKANRILSLPFYPYIFETFDFSDYELVISVTSSFAKSVFTKSGTLHICYLLTPTRYLWFLQDEYIKNKSVKLLLSPYLAKLREWDFIVAQRPDHIFSISQTVARRCRKFYKRESEVIYPPFDIEYWNTIKSKIKNPKSTHSTSSGLILNKVEGSKSQFKNLRYFLVVSRLEPYKKIDLLINTFNKSAIGRSSQSYFLVVVGEGSELNYLKQIAGEKIVFLNNLSDQELGYLYNNAQALIMPQEEDFGYVSLEAQFFSCPVIAYRKGGALETVVEGKTGIFFDEQSVESLQKVLRRYSMVKYSLKSTTREFGEKNIDSFSRVKFERDFSTLLNSKLKTQRLKGRIIS</sequence>
<reference evidence="3 4" key="1">
    <citation type="journal article" date="2016" name="Nat. Commun.">
        <title>Thousands of microbial genomes shed light on interconnected biogeochemical processes in an aquifer system.</title>
        <authorList>
            <person name="Anantharaman K."/>
            <person name="Brown C.T."/>
            <person name="Hug L.A."/>
            <person name="Sharon I."/>
            <person name="Castelle C.J."/>
            <person name="Probst A.J."/>
            <person name="Thomas B.C."/>
            <person name="Singh A."/>
            <person name="Wilkins M.J."/>
            <person name="Karaoz U."/>
            <person name="Brodie E.L."/>
            <person name="Williams K.H."/>
            <person name="Hubbard S.S."/>
            <person name="Banfield J.F."/>
        </authorList>
    </citation>
    <scope>NUCLEOTIDE SEQUENCE [LARGE SCALE GENOMIC DNA]</scope>
</reference>
<dbReference type="PANTHER" id="PTHR46401:SF2">
    <property type="entry name" value="GLYCOSYLTRANSFERASE WBBK-RELATED"/>
    <property type="match status" value="1"/>
</dbReference>
<organism evidence="3 4">
    <name type="scientific">Candidatus Roizmanbacteria bacterium RIFCSPLOWO2_01_FULL_37_16</name>
    <dbReference type="NCBI Taxonomy" id="1802058"/>
    <lineage>
        <taxon>Bacteria</taxon>
        <taxon>Candidatus Roizmaniibacteriota</taxon>
    </lineage>
</organism>
<comment type="caution">
    <text evidence="3">The sequence shown here is derived from an EMBL/GenBank/DDBJ whole genome shotgun (WGS) entry which is preliminary data.</text>
</comment>
<dbReference type="AlphaFoldDB" id="A0A1F7IIM8"/>
<evidence type="ECO:0000313" key="4">
    <source>
        <dbReference type="Proteomes" id="UP000178040"/>
    </source>
</evidence>
<name>A0A1F7IIM8_9BACT</name>